<dbReference type="Proteomes" id="UP000192284">
    <property type="component" value="Unassembled WGS sequence"/>
</dbReference>
<organism evidence="4 5">
    <name type="scientific">Mycobacterium angelicum</name>
    <dbReference type="NCBI Taxonomy" id="470074"/>
    <lineage>
        <taxon>Bacteria</taxon>
        <taxon>Bacillati</taxon>
        <taxon>Actinomycetota</taxon>
        <taxon>Actinomycetes</taxon>
        <taxon>Mycobacteriales</taxon>
        <taxon>Mycobacteriaceae</taxon>
        <taxon>Mycobacterium</taxon>
    </lineage>
</organism>
<dbReference type="EMBL" id="MVHE01000122">
    <property type="protein sequence ID" value="ORA08878.1"/>
    <property type="molecule type" value="Genomic_DNA"/>
</dbReference>
<accession>A0A1W9Z8V9</accession>
<dbReference type="Pfam" id="PF00550">
    <property type="entry name" value="PP-binding"/>
    <property type="match status" value="1"/>
</dbReference>
<dbReference type="SUPFAM" id="SSF47336">
    <property type="entry name" value="ACP-like"/>
    <property type="match status" value="1"/>
</dbReference>
<keyword evidence="2" id="KW-0597">Phosphoprotein</keyword>
<keyword evidence="5" id="KW-1185">Reference proteome</keyword>
<evidence type="ECO:0000256" key="2">
    <source>
        <dbReference type="ARBA" id="ARBA00022553"/>
    </source>
</evidence>
<sequence length="38" mass="3958">MAGIFAQVLGLAQVGVEESFFDLGGDSISSMQVVARAR</sequence>
<comment type="caution">
    <text evidence="4">The sequence shown here is derived from an EMBL/GenBank/DDBJ whole genome shotgun (WGS) entry which is preliminary data.</text>
</comment>
<dbReference type="PROSITE" id="PS50075">
    <property type="entry name" value="CARRIER"/>
    <property type="match status" value="1"/>
</dbReference>
<feature type="domain" description="Carrier" evidence="3">
    <location>
        <begin position="1"/>
        <end position="38"/>
    </location>
</feature>
<evidence type="ECO:0000259" key="3">
    <source>
        <dbReference type="PROSITE" id="PS50075"/>
    </source>
</evidence>
<feature type="non-terminal residue" evidence="4">
    <location>
        <position position="38"/>
    </location>
</feature>
<gene>
    <name evidence="4" type="ORF">BST12_28105</name>
</gene>
<keyword evidence="1" id="KW-0596">Phosphopantetheine</keyword>
<dbReference type="InterPro" id="IPR036736">
    <property type="entry name" value="ACP-like_sf"/>
</dbReference>
<evidence type="ECO:0000256" key="1">
    <source>
        <dbReference type="ARBA" id="ARBA00022450"/>
    </source>
</evidence>
<dbReference type="InterPro" id="IPR006162">
    <property type="entry name" value="Ppantetheine_attach_site"/>
</dbReference>
<dbReference type="Gene3D" id="1.10.1200.10">
    <property type="entry name" value="ACP-like"/>
    <property type="match status" value="1"/>
</dbReference>
<dbReference type="InterPro" id="IPR009081">
    <property type="entry name" value="PP-bd_ACP"/>
</dbReference>
<reference evidence="4 5" key="1">
    <citation type="submission" date="2017-02" db="EMBL/GenBank/DDBJ databases">
        <title>The new phylogeny of genus Mycobacterium.</title>
        <authorList>
            <person name="Tortoli E."/>
            <person name="Trovato A."/>
            <person name="Cirillo D.M."/>
        </authorList>
    </citation>
    <scope>NUCLEOTIDE SEQUENCE [LARGE SCALE GENOMIC DNA]</scope>
    <source>
        <strain evidence="4 5">DSM 45057</strain>
    </source>
</reference>
<protein>
    <recommendedName>
        <fullName evidence="3">Carrier domain-containing protein</fullName>
    </recommendedName>
</protein>
<evidence type="ECO:0000313" key="5">
    <source>
        <dbReference type="Proteomes" id="UP000192284"/>
    </source>
</evidence>
<name>A0A1W9Z8V9_MYCAN</name>
<evidence type="ECO:0000313" key="4">
    <source>
        <dbReference type="EMBL" id="ORA08878.1"/>
    </source>
</evidence>
<dbReference type="PROSITE" id="PS00012">
    <property type="entry name" value="PHOSPHOPANTETHEINE"/>
    <property type="match status" value="1"/>
</dbReference>
<dbReference type="AlphaFoldDB" id="A0A1W9Z8V9"/>
<proteinExistence type="predicted"/>